<feature type="domain" description="IstB-like ATP-binding" evidence="1">
    <location>
        <begin position="112"/>
        <end position="192"/>
    </location>
</feature>
<name>A0A940NM35_9BACI</name>
<dbReference type="InterPro" id="IPR027417">
    <property type="entry name" value="P-loop_NTPase"/>
</dbReference>
<reference evidence="2" key="1">
    <citation type="submission" date="2021-04" db="EMBL/GenBank/DDBJ databases">
        <title>Genome seq and assembly of Bacillus sp.</title>
        <authorList>
            <person name="Chhetri G."/>
        </authorList>
    </citation>
    <scope>NUCLEOTIDE SEQUENCE</scope>
    <source>
        <strain evidence="2">RG28</strain>
    </source>
</reference>
<dbReference type="Pfam" id="PF01695">
    <property type="entry name" value="IstB_IS21"/>
    <property type="match status" value="1"/>
</dbReference>
<evidence type="ECO:0000313" key="2">
    <source>
        <dbReference type="EMBL" id="MBP0726777.1"/>
    </source>
</evidence>
<dbReference type="InterPro" id="IPR002611">
    <property type="entry name" value="IstB_ATP-bd"/>
</dbReference>
<comment type="caution">
    <text evidence="2">The sequence shown here is derived from an EMBL/GenBank/DDBJ whole genome shotgun (WGS) entry which is preliminary data.</text>
</comment>
<accession>A0A940NM35</accession>
<evidence type="ECO:0000259" key="1">
    <source>
        <dbReference type="Pfam" id="PF01695"/>
    </source>
</evidence>
<dbReference type="PANTHER" id="PTHR30050:SF8">
    <property type="entry name" value="PRIMOSOMAL PROTEIN DNAI"/>
    <property type="match status" value="1"/>
</dbReference>
<dbReference type="GO" id="GO:0005524">
    <property type="term" value="F:ATP binding"/>
    <property type="evidence" value="ECO:0007669"/>
    <property type="project" value="UniProtKB-KW"/>
</dbReference>
<dbReference type="AlphaFoldDB" id="A0A940NM35"/>
<gene>
    <name evidence="2" type="ORF">J5Y03_16585</name>
</gene>
<dbReference type="EMBL" id="JAGIYQ010000014">
    <property type="protein sequence ID" value="MBP0726777.1"/>
    <property type="molecule type" value="Genomic_DNA"/>
</dbReference>
<dbReference type="PANTHER" id="PTHR30050">
    <property type="entry name" value="CHROMOSOMAL REPLICATION INITIATOR PROTEIN DNAA"/>
    <property type="match status" value="1"/>
</dbReference>
<dbReference type="SUPFAM" id="SSF52540">
    <property type="entry name" value="P-loop containing nucleoside triphosphate hydrolases"/>
    <property type="match status" value="1"/>
</dbReference>
<keyword evidence="2" id="KW-0547">Nucleotide-binding</keyword>
<organism evidence="2 3">
    <name type="scientific">Gottfriedia endophytica</name>
    <dbReference type="NCBI Taxonomy" id="2820819"/>
    <lineage>
        <taxon>Bacteria</taxon>
        <taxon>Bacillati</taxon>
        <taxon>Bacillota</taxon>
        <taxon>Bacilli</taxon>
        <taxon>Bacillales</taxon>
        <taxon>Bacillaceae</taxon>
        <taxon>Gottfriedia</taxon>
    </lineage>
</organism>
<dbReference type="Proteomes" id="UP000682134">
    <property type="component" value="Unassembled WGS sequence"/>
</dbReference>
<protein>
    <submittedName>
        <fullName evidence="2">ATP-binding protein</fullName>
    </submittedName>
</protein>
<evidence type="ECO:0000313" key="3">
    <source>
        <dbReference type="Proteomes" id="UP000682134"/>
    </source>
</evidence>
<proteinExistence type="predicted"/>
<keyword evidence="3" id="KW-1185">Reference proteome</keyword>
<dbReference type="Gene3D" id="3.40.50.300">
    <property type="entry name" value="P-loop containing nucleotide triphosphate hydrolases"/>
    <property type="match status" value="1"/>
</dbReference>
<dbReference type="CDD" id="cd00009">
    <property type="entry name" value="AAA"/>
    <property type="match status" value="1"/>
</dbReference>
<sequence length="266" mass="30385">MVLISKYCNNHCYIKNGEKHVKLSQMMMLGGKECCPRCELNRINEKLEDEVQQQFNKDSNSKTYNIFKNHSILTDKTILGATFENYKTETLEERKNKKNCLQVLERLKKGEVFNVLLQGNPGAGKSHLAYSLLKALNESGAGVTCLFVNVEEMIRLIKDSFNNKQSKFTEQYFVKLLSEVDYLVLDDIGAETGAIETGKTATDFVQRILYAVTSARQDKVTISTTNLSSNILFTMYDKKLVSRLLKKPEFILFKETQDKRISGMPF</sequence>
<dbReference type="GO" id="GO:0006260">
    <property type="term" value="P:DNA replication"/>
    <property type="evidence" value="ECO:0007669"/>
    <property type="project" value="TreeGrafter"/>
</dbReference>
<keyword evidence="2" id="KW-0067">ATP-binding</keyword>